<dbReference type="PROSITE" id="PS50865">
    <property type="entry name" value="ZF_MYND_2"/>
    <property type="match status" value="1"/>
</dbReference>
<dbReference type="Pfam" id="PF01753">
    <property type="entry name" value="zf-MYND"/>
    <property type="match status" value="1"/>
</dbReference>
<keyword evidence="7" id="KW-1185">Reference proteome</keyword>
<evidence type="ECO:0000313" key="7">
    <source>
        <dbReference type="Proteomes" id="UP000007431"/>
    </source>
</evidence>
<evidence type="ECO:0000256" key="4">
    <source>
        <dbReference type="PROSITE-ProRule" id="PRU00134"/>
    </source>
</evidence>
<dbReference type="GeneID" id="9595443"/>
<dbReference type="InterPro" id="IPR002893">
    <property type="entry name" value="Znf_MYND"/>
</dbReference>
<gene>
    <name evidence="6" type="ORF">SCHCODRAFT_105161</name>
</gene>
<reference evidence="6 7" key="1">
    <citation type="journal article" date="2010" name="Nat. Biotechnol.">
        <title>Genome sequence of the model mushroom Schizophyllum commune.</title>
        <authorList>
            <person name="Ohm R.A."/>
            <person name="de Jong J.F."/>
            <person name="Lugones L.G."/>
            <person name="Aerts A."/>
            <person name="Kothe E."/>
            <person name="Stajich J.E."/>
            <person name="de Vries R.P."/>
            <person name="Record E."/>
            <person name="Levasseur A."/>
            <person name="Baker S.E."/>
            <person name="Bartholomew K.A."/>
            <person name="Coutinho P.M."/>
            <person name="Erdmann S."/>
            <person name="Fowler T.J."/>
            <person name="Gathman A.C."/>
            <person name="Lombard V."/>
            <person name="Henrissat B."/>
            <person name="Knabe N."/>
            <person name="Kuees U."/>
            <person name="Lilly W.W."/>
            <person name="Lindquist E."/>
            <person name="Lucas S."/>
            <person name="Magnuson J.K."/>
            <person name="Piumi F."/>
            <person name="Raudaskoski M."/>
            <person name="Salamov A."/>
            <person name="Schmutz J."/>
            <person name="Schwarze F.W.M.R."/>
            <person name="vanKuyk P.A."/>
            <person name="Horton J.S."/>
            <person name="Grigoriev I.V."/>
            <person name="Woesten H.A.B."/>
        </authorList>
    </citation>
    <scope>NUCLEOTIDE SEQUENCE [LARGE SCALE GENOMIC DNA]</scope>
    <source>
        <strain evidence="7">H4-8 / FGSC 9210</strain>
    </source>
</reference>
<evidence type="ECO:0000256" key="2">
    <source>
        <dbReference type="ARBA" id="ARBA00022771"/>
    </source>
</evidence>
<dbReference type="GO" id="GO:0008270">
    <property type="term" value="F:zinc ion binding"/>
    <property type="evidence" value="ECO:0007669"/>
    <property type="project" value="UniProtKB-KW"/>
</dbReference>
<name>D8PVE0_SCHCM</name>
<dbReference type="SUPFAM" id="SSF144232">
    <property type="entry name" value="HIT/MYND zinc finger-like"/>
    <property type="match status" value="1"/>
</dbReference>
<evidence type="ECO:0000256" key="1">
    <source>
        <dbReference type="ARBA" id="ARBA00022723"/>
    </source>
</evidence>
<evidence type="ECO:0000313" key="6">
    <source>
        <dbReference type="EMBL" id="EFJ00852.1"/>
    </source>
</evidence>
<keyword evidence="1" id="KW-0479">Metal-binding</keyword>
<organism evidence="7">
    <name type="scientific">Schizophyllum commune (strain H4-8 / FGSC 9210)</name>
    <name type="common">Split gill fungus</name>
    <dbReference type="NCBI Taxonomy" id="578458"/>
    <lineage>
        <taxon>Eukaryota</taxon>
        <taxon>Fungi</taxon>
        <taxon>Dikarya</taxon>
        <taxon>Basidiomycota</taxon>
        <taxon>Agaricomycotina</taxon>
        <taxon>Agaricomycetes</taxon>
        <taxon>Agaricomycetidae</taxon>
        <taxon>Agaricales</taxon>
        <taxon>Schizophyllaceae</taxon>
        <taxon>Schizophyllum</taxon>
    </lineage>
</organism>
<dbReference type="HOGENOM" id="CLU_491884_0_0_1"/>
<proteinExistence type="predicted"/>
<evidence type="ECO:0000259" key="5">
    <source>
        <dbReference type="PROSITE" id="PS50865"/>
    </source>
</evidence>
<dbReference type="VEuPathDB" id="FungiDB:SCHCODRAFT_02035865"/>
<accession>D8PVE0</accession>
<keyword evidence="2 4" id="KW-0863">Zinc-finger</keyword>
<dbReference type="OrthoDB" id="2828356at2759"/>
<feature type="non-terminal residue" evidence="6">
    <location>
        <position position="571"/>
    </location>
</feature>
<dbReference type="AlphaFoldDB" id="D8PVE0"/>
<keyword evidence="3" id="KW-0862">Zinc</keyword>
<feature type="domain" description="MYND-type" evidence="5">
    <location>
        <begin position="435"/>
        <end position="476"/>
    </location>
</feature>
<dbReference type="InParanoid" id="D8PVE0"/>
<dbReference type="EMBL" id="GL377303">
    <property type="protein sequence ID" value="EFJ00852.1"/>
    <property type="molecule type" value="Genomic_DNA"/>
</dbReference>
<sequence>MQRYTTRRVKKIKFTLPCLFQNGGDSRTSDPLLPNLLQSREYRDVLCALDKGLIPTEKPYTDRDWYNVSLALGSISALNEVLLFKALPDAIHKRVASDMVPLVWDWMLFFHPHAGNYDDTCLGFTQTLDSGHSETKSATDRVNCILAIFFFIVPHDKYAAPLAQAIPDFTVYMYDLWQATSRGVKDTERVSAMVHTLGQALADFCYTPELRKRIASEILSRGPARMRALVKRLRAITRMDDPDLEELSLYVDLIHSMAQVPTARPFLRNALHLIGPAMRLYEIPKKDTYYKADITDLYLKVPSCASTFLYHCCGLACMLREDIQGFRDVLKFVRAGALRELYSYIRRVPIVRLAGIPEDAMHPAAQTLNSIIIPAMICPSISKAVAVALDRDQLPPQFPTESSLQEYTIAFWKMLHDRLQEVRNLKKQVRNEEMDAHCSREGCLGDATLRRCSCGFALYCSTDCQSVDWSRHRAHCQPVYASSSSPANFHVLRQSDLLFIRRYVAMKCAEEKKLPSQGTYDCLFYDMTGTGSADWEEQQDKRVKIPAKRFGHVWAKVGVGEVTTVLDLGKL</sequence>
<dbReference type="PROSITE" id="PS01360">
    <property type="entry name" value="ZF_MYND_1"/>
    <property type="match status" value="1"/>
</dbReference>
<evidence type="ECO:0000256" key="3">
    <source>
        <dbReference type="ARBA" id="ARBA00022833"/>
    </source>
</evidence>
<dbReference type="Proteomes" id="UP000007431">
    <property type="component" value="Unassembled WGS sequence"/>
</dbReference>
<dbReference type="KEGG" id="scm:SCHCO_02035865"/>
<protein>
    <recommendedName>
        <fullName evidence="5">MYND-type domain-containing protein</fullName>
    </recommendedName>
</protein>
<dbReference type="Gene3D" id="6.10.140.2220">
    <property type="match status" value="1"/>
</dbReference>